<accession>A0A8S0SFY8</accession>
<reference evidence="2 3" key="1">
    <citation type="submission" date="2019-12" db="EMBL/GenBank/DDBJ databases">
        <authorList>
            <person name="Alioto T."/>
            <person name="Alioto T."/>
            <person name="Gomez Garrido J."/>
        </authorList>
    </citation>
    <scope>NUCLEOTIDE SEQUENCE [LARGE SCALE GENOMIC DNA]</scope>
</reference>
<evidence type="ECO:0000256" key="1">
    <source>
        <dbReference type="SAM" id="MobiDB-lite"/>
    </source>
</evidence>
<organism evidence="2 3">
    <name type="scientific">Olea europaea subsp. europaea</name>
    <dbReference type="NCBI Taxonomy" id="158383"/>
    <lineage>
        <taxon>Eukaryota</taxon>
        <taxon>Viridiplantae</taxon>
        <taxon>Streptophyta</taxon>
        <taxon>Embryophyta</taxon>
        <taxon>Tracheophyta</taxon>
        <taxon>Spermatophyta</taxon>
        <taxon>Magnoliopsida</taxon>
        <taxon>eudicotyledons</taxon>
        <taxon>Gunneridae</taxon>
        <taxon>Pentapetalae</taxon>
        <taxon>asterids</taxon>
        <taxon>lamiids</taxon>
        <taxon>Lamiales</taxon>
        <taxon>Oleaceae</taxon>
        <taxon>Oleeae</taxon>
        <taxon>Olea</taxon>
    </lineage>
</organism>
<gene>
    <name evidence="2" type="ORF">OLEA9_A068437</name>
</gene>
<feature type="compositionally biased region" description="Polar residues" evidence="1">
    <location>
        <begin position="30"/>
        <end position="42"/>
    </location>
</feature>
<dbReference type="EMBL" id="CACTIH010005424">
    <property type="protein sequence ID" value="CAA2991302.1"/>
    <property type="molecule type" value="Genomic_DNA"/>
</dbReference>
<keyword evidence="3" id="KW-1185">Reference proteome</keyword>
<dbReference type="AlphaFoldDB" id="A0A8S0SFY8"/>
<proteinExistence type="predicted"/>
<dbReference type="Proteomes" id="UP000594638">
    <property type="component" value="Unassembled WGS sequence"/>
</dbReference>
<name>A0A8S0SFY8_OLEEU</name>
<evidence type="ECO:0000313" key="3">
    <source>
        <dbReference type="Proteomes" id="UP000594638"/>
    </source>
</evidence>
<evidence type="ECO:0000313" key="2">
    <source>
        <dbReference type="EMBL" id="CAA2991302.1"/>
    </source>
</evidence>
<protein>
    <submittedName>
        <fullName evidence="2">Uncharacterized protein</fullName>
    </submittedName>
</protein>
<sequence>MDKINLIRPNKYRSMSRQTSTWRKLHQSHSNKCCSKSGATNGGSLDETGVGAVGWWLISRGSGGGCARGDGVGLVTGAGDGDGVAVGGATEGAGVGVAVGETFGAPAGACAMHTVAKSAIRTVTLNPIDDPIVAGER</sequence>
<comment type="caution">
    <text evidence="2">The sequence shown here is derived from an EMBL/GenBank/DDBJ whole genome shotgun (WGS) entry which is preliminary data.</text>
</comment>
<feature type="region of interest" description="Disordered" evidence="1">
    <location>
        <begin position="14"/>
        <end position="42"/>
    </location>
</feature>
<dbReference type="Gramene" id="OE9A068437T1">
    <property type="protein sequence ID" value="OE9A068437C1"/>
    <property type="gene ID" value="OE9A068437"/>
</dbReference>